<organism evidence="2 3">
    <name type="scientific">Celeribacter baekdonensis</name>
    <dbReference type="NCBI Taxonomy" id="875171"/>
    <lineage>
        <taxon>Bacteria</taxon>
        <taxon>Pseudomonadati</taxon>
        <taxon>Pseudomonadota</taxon>
        <taxon>Alphaproteobacteria</taxon>
        <taxon>Rhodobacterales</taxon>
        <taxon>Roseobacteraceae</taxon>
        <taxon>Celeribacter</taxon>
    </lineage>
</organism>
<feature type="domain" description="YjiS-like" evidence="1">
    <location>
        <begin position="27"/>
        <end position="62"/>
    </location>
</feature>
<dbReference type="OrthoDB" id="8244198at2"/>
<dbReference type="Proteomes" id="UP000182284">
    <property type="component" value="Unassembled WGS sequence"/>
</dbReference>
<dbReference type="InterPro" id="IPR009506">
    <property type="entry name" value="YjiS-like"/>
</dbReference>
<gene>
    <name evidence="2" type="ORF">SAMN04488117_113100</name>
</gene>
<dbReference type="AlphaFoldDB" id="A0A1G7S6A0"/>
<dbReference type="Pfam" id="PF06568">
    <property type="entry name" value="YjiS-like"/>
    <property type="match status" value="1"/>
</dbReference>
<evidence type="ECO:0000259" key="1">
    <source>
        <dbReference type="Pfam" id="PF06568"/>
    </source>
</evidence>
<evidence type="ECO:0000313" key="2">
    <source>
        <dbReference type="EMBL" id="SDG18555.1"/>
    </source>
</evidence>
<proteinExistence type="predicted"/>
<dbReference type="EMBL" id="FNBL01000013">
    <property type="protein sequence ID" value="SDG18555.1"/>
    <property type="molecule type" value="Genomic_DNA"/>
</dbReference>
<name>A0A1G7S6A0_9RHOB</name>
<reference evidence="2 3" key="1">
    <citation type="submission" date="2016-10" db="EMBL/GenBank/DDBJ databases">
        <authorList>
            <person name="de Groot N.N."/>
        </authorList>
    </citation>
    <scope>NUCLEOTIDE SEQUENCE [LARGE SCALE GENOMIC DNA]</scope>
    <source>
        <strain evidence="2 3">DSM 27375</strain>
    </source>
</reference>
<dbReference type="RefSeq" id="WP_074646525.1">
    <property type="nucleotide sequence ID" value="NZ_FNBL01000013.1"/>
</dbReference>
<protein>
    <recommendedName>
        <fullName evidence="1">YjiS-like domain-containing protein</fullName>
    </recommendedName>
</protein>
<accession>A0A1G7S6A0</accession>
<evidence type="ECO:0000313" key="3">
    <source>
        <dbReference type="Proteomes" id="UP000182284"/>
    </source>
</evidence>
<sequence length="72" mass="8100">MAHTAHSTRSAGFGFSRFLGEIFDNIRLSFARQRAYTQTFNQLDALSDHELNDIGLGRSDIRDIARDTAARV</sequence>